<proteinExistence type="predicted"/>
<keyword evidence="2" id="KW-1185">Reference proteome</keyword>
<evidence type="ECO:0000313" key="2">
    <source>
        <dbReference type="Proteomes" id="UP001634394"/>
    </source>
</evidence>
<comment type="caution">
    <text evidence="1">The sequence shown here is derived from an EMBL/GenBank/DDBJ whole genome shotgun (WGS) entry which is preliminary data.</text>
</comment>
<dbReference type="AlphaFoldDB" id="A0ABD3XQY2"/>
<evidence type="ECO:0000313" key="1">
    <source>
        <dbReference type="EMBL" id="KAL3887438.1"/>
    </source>
</evidence>
<organism evidence="1 2">
    <name type="scientific">Sinanodonta woodiana</name>
    <name type="common">Chinese pond mussel</name>
    <name type="synonym">Anodonta woodiana</name>
    <dbReference type="NCBI Taxonomy" id="1069815"/>
    <lineage>
        <taxon>Eukaryota</taxon>
        <taxon>Metazoa</taxon>
        <taxon>Spiralia</taxon>
        <taxon>Lophotrochozoa</taxon>
        <taxon>Mollusca</taxon>
        <taxon>Bivalvia</taxon>
        <taxon>Autobranchia</taxon>
        <taxon>Heteroconchia</taxon>
        <taxon>Palaeoheterodonta</taxon>
        <taxon>Unionida</taxon>
        <taxon>Unionoidea</taxon>
        <taxon>Unionidae</taxon>
        <taxon>Unioninae</taxon>
        <taxon>Sinanodonta</taxon>
    </lineage>
</organism>
<name>A0ABD3XQY2_SINWO</name>
<dbReference type="Proteomes" id="UP001634394">
    <property type="component" value="Unassembled WGS sequence"/>
</dbReference>
<gene>
    <name evidence="1" type="ORF">ACJMK2_027380</name>
</gene>
<dbReference type="EMBL" id="JBJQND010000002">
    <property type="protein sequence ID" value="KAL3887438.1"/>
    <property type="molecule type" value="Genomic_DNA"/>
</dbReference>
<protein>
    <submittedName>
        <fullName evidence="1">Uncharacterized protein</fullName>
    </submittedName>
</protein>
<accession>A0ABD3XQY2</accession>
<reference evidence="1 2" key="1">
    <citation type="submission" date="2024-11" db="EMBL/GenBank/DDBJ databases">
        <title>Chromosome-level genome assembly of the freshwater bivalve Anodonta woodiana.</title>
        <authorList>
            <person name="Chen X."/>
        </authorList>
    </citation>
    <scope>NUCLEOTIDE SEQUENCE [LARGE SCALE GENOMIC DNA]</scope>
    <source>
        <strain evidence="1">MN2024</strain>
        <tissue evidence="1">Gills</tissue>
    </source>
</reference>
<sequence length="84" mass="9553">MKHPENIRTVKIDILTDIATESPQYPIKSHLESNTQSLKNMESELQYDDCISQSVPNIHNSPNTPVRTLRGRAVRKLSRLNGLI</sequence>